<dbReference type="PROSITE" id="PS50878">
    <property type="entry name" value="RT_POL"/>
    <property type="match status" value="1"/>
</dbReference>
<sequence length="73" mass="7840">MPIHLLTLLNQQGAFAKTLGHGSNIFRPNNTKKDFINISEPTVKSLYSQSAGVPQGSILGPILCTVYTADIPT</sequence>
<dbReference type="AlphaFoldDB" id="A0A9P0E998"/>
<protein>
    <recommendedName>
        <fullName evidence="1">Reverse transcriptase domain-containing protein</fullName>
    </recommendedName>
</protein>
<evidence type="ECO:0000313" key="2">
    <source>
        <dbReference type="EMBL" id="CAH1394552.1"/>
    </source>
</evidence>
<evidence type="ECO:0000259" key="1">
    <source>
        <dbReference type="PROSITE" id="PS50878"/>
    </source>
</evidence>
<dbReference type="Proteomes" id="UP001152798">
    <property type="component" value="Chromosome 3"/>
</dbReference>
<proteinExistence type="predicted"/>
<dbReference type="InterPro" id="IPR000477">
    <property type="entry name" value="RT_dom"/>
</dbReference>
<dbReference type="EMBL" id="OV725079">
    <property type="protein sequence ID" value="CAH1394552.1"/>
    <property type="molecule type" value="Genomic_DNA"/>
</dbReference>
<feature type="domain" description="Reverse transcriptase" evidence="1">
    <location>
        <begin position="1"/>
        <end position="73"/>
    </location>
</feature>
<organism evidence="2 3">
    <name type="scientific">Nezara viridula</name>
    <name type="common">Southern green stink bug</name>
    <name type="synonym">Cimex viridulus</name>
    <dbReference type="NCBI Taxonomy" id="85310"/>
    <lineage>
        <taxon>Eukaryota</taxon>
        <taxon>Metazoa</taxon>
        <taxon>Ecdysozoa</taxon>
        <taxon>Arthropoda</taxon>
        <taxon>Hexapoda</taxon>
        <taxon>Insecta</taxon>
        <taxon>Pterygota</taxon>
        <taxon>Neoptera</taxon>
        <taxon>Paraneoptera</taxon>
        <taxon>Hemiptera</taxon>
        <taxon>Heteroptera</taxon>
        <taxon>Panheteroptera</taxon>
        <taxon>Pentatomomorpha</taxon>
        <taxon>Pentatomoidea</taxon>
        <taxon>Pentatomidae</taxon>
        <taxon>Pentatominae</taxon>
        <taxon>Nezara</taxon>
    </lineage>
</organism>
<dbReference type="OrthoDB" id="8197401at2759"/>
<evidence type="ECO:0000313" key="3">
    <source>
        <dbReference type="Proteomes" id="UP001152798"/>
    </source>
</evidence>
<keyword evidence="3" id="KW-1185">Reference proteome</keyword>
<gene>
    <name evidence="2" type="ORF">NEZAVI_LOCUS5030</name>
</gene>
<reference evidence="2" key="1">
    <citation type="submission" date="2022-01" db="EMBL/GenBank/DDBJ databases">
        <authorList>
            <person name="King R."/>
        </authorList>
    </citation>
    <scope>NUCLEOTIDE SEQUENCE</scope>
</reference>
<accession>A0A9P0E998</accession>
<name>A0A9P0E998_NEZVI</name>